<sequence length="200" mass="22453">MAEEELLERLKKPDTSMVQVNVTQITNTTSGSRTKNAETQQGNWNNNNINKGNAGNYGRRGRASCGGILLSTLLNKNMSHFSAAARVTVSVAFYYFPARASFLRFPPTFQFEAMDKPEEMAAGGFDTRAIIHRSSLTFGETLCKDSPFTVNEIEALRELFKKLSSSVIDDGLIHKLIKAIYAFFDYDHEYARFLVPLHIN</sequence>
<organism evidence="2 3">
    <name type="scientific">Stylosanthes scabra</name>
    <dbReference type="NCBI Taxonomy" id="79078"/>
    <lineage>
        <taxon>Eukaryota</taxon>
        <taxon>Viridiplantae</taxon>
        <taxon>Streptophyta</taxon>
        <taxon>Embryophyta</taxon>
        <taxon>Tracheophyta</taxon>
        <taxon>Spermatophyta</taxon>
        <taxon>Magnoliopsida</taxon>
        <taxon>eudicotyledons</taxon>
        <taxon>Gunneridae</taxon>
        <taxon>Pentapetalae</taxon>
        <taxon>rosids</taxon>
        <taxon>fabids</taxon>
        <taxon>Fabales</taxon>
        <taxon>Fabaceae</taxon>
        <taxon>Papilionoideae</taxon>
        <taxon>50 kb inversion clade</taxon>
        <taxon>dalbergioids sensu lato</taxon>
        <taxon>Dalbergieae</taxon>
        <taxon>Pterocarpus clade</taxon>
        <taxon>Stylosanthes</taxon>
    </lineage>
</organism>
<feature type="region of interest" description="Disordered" evidence="1">
    <location>
        <begin position="28"/>
        <end position="49"/>
    </location>
</feature>
<keyword evidence="3" id="KW-1185">Reference proteome</keyword>
<dbReference type="EMBL" id="JASCZI010120847">
    <property type="protein sequence ID" value="MED6155793.1"/>
    <property type="molecule type" value="Genomic_DNA"/>
</dbReference>
<evidence type="ECO:0000313" key="2">
    <source>
        <dbReference type="EMBL" id="MED6155793.1"/>
    </source>
</evidence>
<dbReference type="Proteomes" id="UP001341840">
    <property type="component" value="Unassembled WGS sequence"/>
</dbReference>
<name>A0ABU6U724_9FABA</name>
<proteinExistence type="predicted"/>
<comment type="caution">
    <text evidence="2">The sequence shown here is derived from an EMBL/GenBank/DDBJ whole genome shotgun (WGS) entry which is preliminary data.</text>
</comment>
<protein>
    <submittedName>
        <fullName evidence="2">Uncharacterized protein</fullName>
    </submittedName>
</protein>
<evidence type="ECO:0000256" key="1">
    <source>
        <dbReference type="SAM" id="MobiDB-lite"/>
    </source>
</evidence>
<evidence type="ECO:0000313" key="3">
    <source>
        <dbReference type="Proteomes" id="UP001341840"/>
    </source>
</evidence>
<reference evidence="2 3" key="1">
    <citation type="journal article" date="2023" name="Plants (Basel)">
        <title>Bridging the Gap: Combining Genomics and Transcriptomics Approaches to Understand Stylosanthes scabra, an Orphan Legume from the Brazilian Caatinga.</title>
        <authorList>
            <person name="Ferreira-Neto J.R.C."/>
            <person name="da Silva M.D."/>
            <person name="Binneck E."/>
            <person name="de Melo N.F."/>
            <person name="da Silva R.H."/>
            <person name="de Melo A.L.T.M."/>
            <person name="Pandolfi V."/>
            <person name="Bustamante F.O."/>
            <person name="Brasileiro-Vidal A.C."/>
            <person name="Benko-Iseppon A.M."/>
        </authorList>
    </citation>
    <scope>NUCLEOTIDE SEQUENCE [LARGE SCALE GENOMIC DNA]</scope>
    <source>
        <tissue evidence="2">Leaves</tissue>
    </source>
</reference>
<feature type="compositionally biased region" description="Polar residues" evidence="1">
    <location>
        <begin position="30"/>
        <end position="41"/>
    </location>
</feature>
<gene>
    <name evidence="2" type="ORF">PIB30_008375</name>
</gene>
<accession>A0ABU6U724</accession>